<comment type="caution">
    <text evidence="4">The sequence shown here is derived from an EMBL/GenBank/DDBJ whole genome shotgun (WGS) entry which is preliminary data.</text>
</comment>
<dbReference type="RefSeq" id="WP_068004492.1">
    <property type="nucleotide sequence ID" value="NZ_FOFM01000022.1"/>
</dbReference>
<reference evidence="4 5" key="1">
    <citation type="journal article" date="2016" name="Front. Microbiol.">
        <title>Comparative Genomic Analysis Reveals a Diverse Repertoire of Genes Involved in Prokaryote-Eukaryote Interactions within the Pseudovibrio Genus.</title>
        <authorList>
            <person name="Romano S."/>
            <person name="Fernandez-Guerra A."/>
            <person name="Reen F.J."/>
            <person name="Glockner F.O."/>
            <person name="Crowley S.P."/>
            <person name="O'Sullivan O."/>
            <person name="Cotter P.D."/>
            <person name="Adams C."/>
            <person name="Dobson A.D."/>
            <person name="O'Gara F."/>
        </authorList>
    </citation>
    <scope>NUCLEOTIDE SEQUENCE [LARGE SCALE GENOMIC DNA]</scope>
    <source>
        <strain evidence="4 5">Ad2</strain>
    </source>
</reference>
<evidence type="ECO:0000259" key="3">
    <source>
        <dbReference type="Pfam" id="PF22863"/>
    </source>
</evidence>
<evidence type="ECO:0000313" key="5">
    <source>
        <dbReference type="Proteomes" id="UP000076577"/>
    </source>
</evidence>
<proteinExistence type="predicted"/>
<feature type="domain" description="TraI-like middle" evidence="3">
    <location>
        <begin position="173"/>
        <end position="262"/>
    </location>
</feature>
<dbReference type="EMBL" id="LMCB01000009">
    <property type="protein sequence ID" value="KZL20434.1"/>
    <property type="molecule type" value="Genomic_DNA"/>
</dbReference>
<gene>
    <name evidence="4" type="ORF">PsAD2_01477</name>
</gene>
<dbReference type="AlphaFoldDB" id="A0A165ZZG9"/>
<dbReference type="InterPro" id="IPR054462">
    <property type="entry name" value="TraI_M"/>
</dbReference>
<dbReference type="PATRIC" id="fig|989403.3.peg.1574"/>
<sequence>MIAHKIDRKSGQNSFKALARYVAAAREDNEKLGDLWFENCELASTKDELELAIVEIENTQKHNTRVKGDRSYHLVISFAEGEVPELAALRDIEKSFAKALGFEEHERIIGTHTNTDNYHMHVAINRIHPKTYKVHTPYMDFDALERTRLEMEVKYGLTRTNAKGDVLEKTNPKARDYEANTYEVSFSTYVKDYKPELLKIRESAKTWPELHEGLAAYSLELKQRGNGLVFKELDGPRLEKASTVHRDFSKKALEDKFGPYQAPEKDLSQAKRKDRYERRPLYDRHRKSEVWGEYTRQLGKPKGKHSWKSFLTGQTHLNHAAIEMLKGEEAMLSLMGLGSRRQPGLLEKHFGVKRQKQKQKKQKKQKERNAELER</sequence>
<feature type="compositionally biased region" description="Basic residues" evidence="1">
    <location>
        <begin position="351"/>
        <end position="366"/>
    </location>
</feature>
<feature type="region of interest" description="Disordered" evidence="1">
    <location>
        <begin position="345"/>
        <end position="374"/>
    </location>
</feature>
<evidence type="ECO:0000259" key="2">
    <source>
        <dbReference type="Pfam" id="PF03432"/>
    </source>
</evidence>
<evidence type="ECO:0000256" key="1">
    <source>
        <dbReference type="SAM" id="MobiDB-lite"/>
    </source>
</evidence>
<protein>
    <submittedName>
        <fullName evidence="4">Relaxase/mobilization nuclease domain protein</fullName>
    </submittedName>
</protein>
<dbReference type="NCBIfam" id="NF041893">
    <property type="entry name" value="TraI_MobP_relax"/>
    <property type="match status" value="1"/>
</dbReference>
<dbReference type="Proteomes" id="UP000076577">
    <property type="component" value="Unassembled WGS sequence"/>
</dbReference>
<organism evidence="4 5">
    <name type="scientific">Pseudovibrio axinellae</name>
    <dbReference type="NCBI Taxonomy" id="989403"/>
    <lineage>
        <taxon>Bacteria</taxon>
        <taxon>Pseudomonadati</taxon>
        <taxon>Pseudomonadota</taxon>
        <taxon>Alphaproteobacteria</taxon>
        <taxon>Hyphomicrobiales</taxon>
        <taxon>Stappiaceae</taxon>
        <taxon>Pseudovibrio</taxon>
    </lineage>
</organism>
<feature type="domain" description="MobA/VirD2-like nuclease" evidence="2">
    <location>
        <begin position="29"/>
        <end position="157"/>
    </location>
</feature>
<keyword evidence="5" id="KW-1185">Reference proteome</keyword>
<accession>A0A165ZZG9</accession>
<dbReference type="Pfam" id="PF22863">
    <property type="entry name" value="TraI_middle"/>
    <property type="match status" value="1"/>
</dbReference>
<dbReference type="STRING" id="989403.SAMN05421798_1223"/>
<dbReference type="InterPro" id="IPR005094">
    <property type="entry name" value="Endonuclease_MobA/VirD2"/>
</dbReference>
<dbReference type="Pfam" id="PF03432">
    <property type="entry name" value="Relaxase"/>
    <property type="match status" value="1"/>
</dbReference>
<dbReference type="InterPro" id="IPR049751">
    <property type="entry name" value="TraI/MobA_relaxases"/>
</dbReference>
<feature type="region of interest" description="Disordered" evidence="1">
    <location>
        <begin position="259"/>
        <end position="279"/>
    </location>
</feature>
<name>A0A165ZZG9_9HYPH</name>
<dbReference type="OrthoDB" id="279005at2"/>
<evidence type="ECO:0000313" key="4">
    <source>
        <dbReference type="EMBL" id="KZL20434.1"/>
    </source>
</evidence>